<accession>A0A7X8SGN2</accession>
<comment type="subcellular location">
    <subcellularLocation>
        <location evidence="1">Membrane</location>
    </subcellularLocation>
</comment>
<evidence type="ECO:0000313" key="6">
    <source>
        <dbReference type="Proteomes" id="UP000585050"/>
    </source>
</evidence>
<feature type="signal peptide" evidence="3">
    <location>
        <begin position="1"/>
        <end position="24"/>
    </location>
</feature>
<dbReference type="Proteomes" id="UP000585050">
    <property type="component" value="Unassembled WGS sequence"/>
</dbReference>
<dbReference type="EMBL" id="JABAIL010000001">
    <property type="protein sequence ID" value="NLR89871.1"/>
    <property type="molecule type" value="Genomic_DNA"/>
</dbReference>
<evidence type="ECO:0000259" key="4">
    <source>
        <dbReference type="Pfam" id="PF01103"/>
    </source>
</evidence>
<keyword evidence="3" id="KW-0732">Signal</keyword>
<evidence type="ECO:0000313" key="5">
    <source>
        <dbReference type="EMBL" id="NLR89871.1"/>
    </source>
</evidence>
<comment type="caution">
    <text evidence="5">The sequence shown here is derived from an EMBL/GenBank/DDBJ whole genome shotgun (WGS) entry which is preliminary data.</text>
</comment>
<protein>
    <submittedName>
        <fullName evidence="5">BamA/TamA family outer membrane protein</fullName>
    </submittedName>
</protein>
<dbReference type="GO" id="GO:0019867">
    <property type="term" value="C:outer membrane"/>
    <property type="evidence" value="ECO:0007669"/>
    <property type="project" value="InterPro"/>
</dbReference>
<keyword evidence="2" id="KW-0472">Membrane</keyword>
<feature type="chain" id="PRO_5030754304" evidence="3">
    <location>
        <begin position="25"/>
        <end position="391"/>
    </location>
</feature>
<organism evidence="5 6">
    <name type="scientific">Flammeovirga agarivorans</name>
    <dbReference type="NCBI Taxonomy" id="2726742"/>
    <lineage>
        <taxon>Bacteria</taxon>
        <taxon>Pseudomonadati</taxon>
        <taxon>Bacteroidota</taxon>
        <taxon>Cytophagia</taxon>
        <taxon>Cytophagales</taxon>
        <taxon>Flammeovirgaceae</taxon>
        <taxon>Flammeovirga</taxon>
    </lineage>
</organism>
<keyword evidence="6" id="KW-1185">Reference proteome</keyword>
<dbReference type="AlphaFoldDB" id="A0A7X8SGN2"/>
<dbReference type="RefSeq" id="WP_168880555.1">
    <property type="nucleotide sequence ID" value="NZ_JABAIL010000001.1"/>
</dbReference>
<dbReference type="Pfam" id="PF01103">
    <property type="entry name" value="Omp85"/>
    <property type="match status" value="1"/>
</dbReference>
<evidence type="ECO:0000256" key="3">
    <source>
        <dbReference type="SAM" id="SignalP"/>
    </source>
</evidence>
<name>A0A7X8SGN2_9BACT</name>
<evidence type="ECO:0000256" key="2">
    <source>
        <dbReference type="ARBA" id="ARBA00023136"/>
    </source>
</evidence>
<sequence length="391" mass="44678">MSTKKFNLIAILLILTLSTTKLWAQDQTGEKQKKEMTKFNDANERKGVKFKVIPGPFYDPSIKYGMFLAPMLTYYPSKGDMISPASTTAFYGIYTSNNSYIIGMNNELYLKEDTWRLKLRAGYGNLNKDLSLYGVDENGQLDYSQKTVQDVTQEVRQLETYAMHKVVPSLYMGLGYTYKSFGFTGNTPEAVEALENNDMNGASVNHGLALKLDYDTRDNVQFPYKGYYMSYTGTEFFSEGQNNNAYFSNNFKMMGFWSLTKNHRHIIATKVYGNILVGDVQKQDFSIYGRINGDVQRGYQSGTHTDKNALNVEVEYRYTSPLLNNKLGFIAMVGDGKVFGYYNNFTDTEHLPVVALGIRYAILPYERINIRFDTTYGKDGMVWYFGIREAF</sequence>
<gene>
    <name evidence="5" type="ORF">HGP29_01580</name>
</gene>
<dbReference type="InterPro" id="IPR000184">
    <property type="entry name" value="Bac_surfAg_D15"/>
</dbReference>
<proteinExistence type="predicted"/>
<reference evidence="5 6" key="1">
    <citation type="submission" date="2020-04" db="EMBL/GenBank/DDBJ databases">
        <title>Flammeovirga sp. SR4, a novel species isolated from seawater.</title>
        <authorList>
            <person name="Wang X."/>
        </authorList>
    </citation>
    <scope>NUCLEOTIDE SEQUENCE [LARGE SCALE GENOMIC DNA]</scope>
    <source>
        <strain evidence="5 6">SR4</strain>
    </source>
</reference>
<dbReference type="Gene3D" id="2.40.160.50">
    <property type="entry name" value="membrane protein fhac: a member of the omp85/tpsb transporter family"/>
    <property type="match status" value="1"/>
</dbReference>
<feature type="domain" description="Bacterial surface antigen (D15)" evidence="4">
    <location>
        <begin position="109"/>
        <end position="323"/>
    </location>
</feature>
<evidence type="ECO:0000256" key="1">
    <source>
        <dbReference type="ARBA" id="ARBA00004370"/>
    </source>
</evidence>